<gene>
    <name evidence="2" type="ORF">PoB_002768200</name>
</gene>
<sequence length="314" mass="35373">MQPPHMANRTKEWLERYRWDIIPHPAHGPDLAPSDFHLFGPPKRLLGGKKFENEDELIVQQVITVSGKNREKQTRSHTSQPTFVGVEDGSDTELQPQDKACQTSPEENLVDKSCQTEVAYPTPPPSPQLKKALVDMGCQTEPEPPPPSPPAPQAPPAHSKETTDRATQTVILHEPPSPVRHFIHHHYGGLPGELCLYQCSNCCAMQFYPPTLCTLPRPPRSSRTLGCNTQTLPFSVPECDSHVVFPGNRFDNVFYNQYLYRRCGPEQFSPPIASELPRSPCNPRYMRTTPFRTHVVEYQDDVSPLYLDDAESAN</sequence>
<accession>A0AAV4A1K6</accession>
<feature type="compositionally biased region" description="Pro residues" evidence="1">
    <location>
        <begin position="142"/>
        <end position="155"/>
    </location>
</feature>
<dbReference type="Gene3D" id="3.30.420.10">
    <property type="entry name" value="Ribonuclease H-like superfamily/Ribonuclease H"/>
    <property type="match status" value="1"/>
</dbReference>
<feature type="region of interest" description="Disordered" evidence="1">
    <location>
        <begin position="137"/>
        <end position="166"/>
    </location>
</feature>
<comment type="caution">
    <text evidence="2">The sequence shown here is derived from an EMBL/GenBank/DDBJ whole genome shotgun (WGS) entry which is preliminary data.</text>
</comment>
<name>A0AAV4A1K6_9GAST</name>
<proteinExistence type="predicted"/>
<dbReference type="GO" id="GO:0003676">
    <property type="term" value="F:nucleic acid binding"/>
    <property type="evidence" value="ECO:0007669"/>
    <property type="project" value="InterPro"/>
</dbReference>
<evidence type="ECO:0000256" key="1">
    <source>
        <dbReference type="SAM" id="MobiDB-lite"/>
    </source>
</evidence>
<protein>
    <submittedName>
        <fullName evidence="2">Histone-lysine N-methyltransferase SETMAR</fullName>
    </submittedName>
</protein>
<dbReference type="Proteomes" id="UP000735302">
    <property type="component" value="Unassembled WGS sequence"/>
</dbReference>
<dbReference type="AlphaFoldDB" id="A0AAV4A1K6"/>
<feature type="compositionally biased region" description="Polar residues" evidence="1">
    <location>
        <begin position="92"/>
        <end position="106"/>
    </location>
</feature>
<evidence type="ECO:0000313" key="3">
    <source>
        <dbReference type="Proteomes" id="UP000735302"/>
    </source>
</evidence>
<dbReference type="InterPro" id="IPR036397">
    <property type="entry name" value="RNaseH_sf"/>
</dbReference>
<evidence type="ECO:0000313" key="2">
    <source>
        <dbReference type="EMBL" id="GFO01177.1"/>
    </source>
</evidence>
<feature type="region of interest" description="Disordered" evidence="1">
    <location>
        <begin position="68"/>
        <end position="108"/>
    </location>
</feature>
<dbReference type="EMBL" id="BLXT01003199">
    <property type="protein sequence ID" value="GFO01177.1"/>
    <property type="molecule type" value="Genomic_DNA"/>
</dbReference>
<keyword evidence="3" id="KW-1185">Reference proteome</keyword>
<organism evidence="2 3">
    <name type="scientific">Plakobranchus ocellatus</name>
    <dbReference type="NCBI Taxonomy" id="259542"/>
    <lineage>
        <taxon>Eukaryota</taxon>
        <taxon>Metazoa</taxon>
        <taxon>Spiralia</taxon>
        <taxon>Lophotrochozoa</taxon>
        <taxon>Mollusca</taxon>
        <taxon>Gastropoda</taxon>
        <taxon>Heterobranchia</taxon>
        <taxon>Euthyneura</taxon>
        <taxon>Panpulmonata</taxon>
        <taxon>Sacoglossa</taxon>
        <taxon>Placobranchoidea</taxon>
        <taxon>Plakobranchidae</taxon>
        <taxon>Plakobranchus</taxon>
    </lineage>
</organism>
<reference evidence="2 3" key="1">
    <citation type="journal article" date="2021" name="Elife">
        <title>Chloroplast acquisition without the gene transfer in kleptoplastic sea slugs, Plakobranchus ocellatus.</title>
        <authorList>
            <person name="Maeda T."/>
            <person name="Takahashi S."/>
            <person name="Yoshida T."/>
            <person name="Shimamura S."/>
            <person name="Takaki Y."/>
            <person name="Nagai Y."/>
            <person name="Toyoda A."/>
            <person name="Suzuki Y."/>
            <person name="Arimoto A."/>
            <person name="Ishii H."/>
            <person name="Satoh N."/>
            <person name="Nishiyama T."/>
            <person name="Hasebe M."/>
            <person name="Maruyama T."/>
            <person name="Minagawa J."/>
            <person name="Obokata J."/>
            <person name="Shigenobu S."/>
        </authorList>
    </citation>
    <scope>NUCLEOTIDE SEQUENCE [LARGE SCALE GENOMIC DNA]</scope>
</reference>